<dbReference type="EMBL" id="JBFMIA010000001">
    <property type="protein sequence ID" value="MEW9500389.1"/>
    <property type="molecule type" value="Genomic_DNA"/>
</dbReference>
<dbReference type="RefSeq" id="WP_367777671.1">
    <property type="nucleotide sequence ID" value="NZ_JBFMIA010000001.1"/>
</dbReference>
<accession>A0ABV3Q0B0</accession>
<reference evidence="4 5" key="1">
    <citation type="journal article" date="1979" name="Int. J. Syst. Evol. Microbiol.">
        <title>Bacillus globisporus subsp. marinus subsp. nov.</title>
        <authorList>
            <person name="Liu H."/>
        </authorList>
    </citation>
    <scope>NUCLEOTIDE SEQUENCE [LARGE SCALE GENOMIC DNA]</scope>
    <source>
        <strain evidence="4 5">DSM 1297</strain>
    </source>
</reference>
<evidence type="ECO:0000259" key="3">
    <source>
        <dbReference type="SMART" id="SM00382"/>
    </source>
</evidence>
<dbReference type="InterPro" id="IPR003593">
    <property type="entry name" value="AAA+_ATPase"/>
</dbReference>
<proteinExistence type="predicted"/>
<dbReference type="SMART" id="SM00382">
    <property type="entry name" value="AAA"/>
    <property type="match status" value="1"/>
</dbReference>
<dbReference type="CDD" id="cd00009">
    <property type="entry name" value="AAA"/>
    <property type="match status" value="1"/>
</dbReference>
<evidence type="ECO:0000256" key="1">
    <source>
        <dbReference type="ARBA" id="ARBA00022741"/>
    </source>
</evidence>
<keyword evidence="5" id="KW-1185">Reference proteome</keyword>
<dbReference type="InterPro" id="IPR027417">
    <property type="entry name" value="P-loop_NTPase"/>
</dbReference>
<keyword evidence="1" id="KW-0547">Nucleotide-binding</keyword>
<dbReference type="NCBIfam" id="TIGR02858">
    <property type="entry name" value="spore_III_AA"/>
    <property type="match status" value="1"/>
</dbReference>
<dbReference type="Pfam" id="PF19568">
    <property type="entry name" value="Spore_III_AA"/>
    <property type="match status" value="1"/>
</dbReference>
<dbReference type="Proteomes" id="UP001556040">
    <property type="component" value="Unassembled WGS sequence"/>
</dbReference>
<name>A0ABV3Q0B0_9BACL</name>
<dbReference type="PANTHER" id="PTHR20953">
    <property type="entry name" value="KINASE-RELATED"/>
    <property type="match status" value="1"/>
</dbReference>
<evidence type="ECO:0000256" key="2">
    <source>
        <dbReference type="ARBA" id="ARBA00022840"/>
    </source>
</evidence>
<keyword evidence="2" id="KW-0067">ATP-binding</keyword>
<dbReference type="PANTHER" id="PTHR20953:SF3">
    <property type="entry name" value="P-LOOP CONTAINING NUCLEOSIDE TRIPHOSPHATE HYDROLASES SUPERFAMILY PROTEIN"/>
    <property type="match status" value="1"/>
</dbReference>
<protein>
    <submittedName>
        <fullName evidence="4">Stage III sporulation protein AA</fullName>
    </submittedName>
</protein>
<sequence length="303" mass="33915">MHPILSLLPQSLQQEIGSVVTMALDGVEELRIRIGRPVELVMEQNTIALTYIPSSSDRQYIAEKISQHSFYSLEEELKKGYITIEGGHRVGIAGKVTLENGSVQAIQSISSFAIRKAAERVGCADQFMKELWDPRQQRWKHCLLVGPPKSGKTTLLRDMARFISSEQTHQGIKAQKVSIVDERSEIAACHVGIPQLTFGTKIDVLDRCPKIEGMTMMIRSMSPEVIIVDEIGHTRDIEAVVDAIYTGVTIIMTAHASSMEELRKRPLMDKLLQSEVIHFIECSSRGSSLFRGTEKVITVDRER</sequence>
<dbReference type="Gene3D" id="3.40.50.300">
    <property type="entry name" value="P-loop containing nucleotide triphosphate hydrolases"/>
    <property type="match status" value="1"/>
</dbReference>
<dbReference type="InterPro" id="IPR014217">
    <property type="entry name" value="Spore_III_AA"/>
</dbReference>
<evidence type="ECO:0000313" key="4">
    <source>
        <dbReference type="EMBL" id="MEW9500389.1"/>
    </source>
</evidence>
<organism evidence="4 5">
    <name type="scientific">Jeotgalibacillus marinus</name>
    <dbReference type="NCBI Taxonomy" id="86667"/>
    <lineage>
        <taxon>Bacteria</taxon>
        <taxon>Bacillati</taxon>
        <taxon>Bacillota</taxon>
        <taxon>Bacilli</taxon>
        <taxon>Bacillales</taxon>
        <taxon>Caryophanaceae</taxon>
        <taxon>Jeotgalibacillus</taxon>
    </lineage>
</organism>
<dbReference type="InterPro" id="IPR045735">
    <property type="entry name" value="Spore_III_AA_AAA+_ATPase"/>
</dbReference>
<dbReference type="SUPFAM" id="SSF52540">
    <property type="entry name" value="P-loop containing nucleoside triphosphate hydrolases"/>
    <property type="match status" value="1"/>
</dbReference>
<gene>
    <name evidence="4" type="primary">spoIIIAA</name>
    <name evidence="4" type="ORF">AB1471_01095</name>
</gene>
<comment type="caution">
    <text evidence="4">The sequence shown here is derived from an EMBL/GenBank/DDBJ whole genome shotgun (WGS) entry which is preliminary data.</text>
</comment>
<feature type="domain" description="AAA+ ATPase" evidence="3">
    <location>
        <begin position="138"/>
        <end position="278"/>
    </location>
</feature>
<evidence type="ECO:0000313" key="5">
    <source>
        <dbReference type="Proteomes" id="UP001556040"/>
    </source>
</evidence>